<organism evidence="2 3">
    <name type="scientific">Candidatus Gottesmanbacteria bacterium GW2011_GWA2_43_14</name>
    <dbReference type="NCBI Taxonomy" id="1618443"/>
    <lineage>
        <taxon>Bacteria</taxon>
        <taxon>Candidatus Gottesmaniibacteriota</taxon>
    </lineage>
</organism>
<protein>
    <submittedName>
        <fullName evidence="2">Uncharacterized protein</fullName>
    </submittedName>
</protein>
<dbReference type="AlphaFoldDB" id="A0A0G1DJR6"/>
<feature type="signal peptide" evidence="1">
    <location>
        <begin position="1"/>
        <end position="24"/>
    </location>
</feature>
<name>A0A0G1DJR6_9BACT</name>
<dbReference type="Proteomes" id="UP000034894">
    <property type="component" value="Unassembled WGS sequence"/>
</dbReference>
<sequence>MPLTLCLYLILALSRILSPSEVISQEMKSETYTIQGGNFNMSLGTIYSENFRLTDLVGNSQSQIFTAKGFFAQSGFLNSAASDSFSFSTSPPAISFAKPQSSKMQEKSLRLTVSNSNLLGYSITTYQNQPLTTSAGTEIPDTYCSLAKKKICSSDKAAAWTSKDIYGFGYRVESPSALPDFKNPAYFRSFASKSKNGEPEKIISSFTRKLTESSEIVLRLNFSPLQPPGIYNNVIHFTALPGI</sequence>
<dbReference type="STRING" id="1618443.UV73_C0005G0099"/>
<proteinExistence type="predicted"/>
<feature type="chain" id="PRO_5002536609" evidence="1">
    <location>
        <begin position="25"/>
        <end position="243"/>
    </location>
</feature>
<accession>A0A0G1DJR6</accession>
<evidence type="ECO:0000313" key="2">
    <source>
        <dbReference type="EMBL" id="KKS97822.1"/>
    </source>
</evidence>
<gene>
    <name evidence="2" type="ORF">UV73_C0005G0099</name>
</gene>
<dbReference type="EMBL" id="LCFP01000005">
    <property type="protein sequence ID" value="KKS97822.1"/>
    <property type="molecule type" value="Genomic_DNA"/>
</dbReference>
<evidence type="ECO:0000256" key="1">
    <source>
        <dbReference type="SAM" id="SignalP"/>
    </source>
</evidence>
<keyword evidence="1" id="KW-0732">Signal</keyword>
<comment type="caution">
    <text evidence="2">The sequence shown here is derived from an EMBL/GenBank/DDBJ whole genome shotgun (WGS) entry which is preliminary data.</text>
</comment>
<reference evidence="2 3" key="1">
    <citation type="journal article" date="2015" name="Nature">
        <title>rRNA introns, odd ribosomes, and small enigmatic genomes across a large radiation of phyla.</title>
        <authorList>
            <person name="Brown C.T."/>
            <person name="Hug L.A."/>
            <person name="Thomas B.C."/>
            <person name="Sharon I."/>
            <person name="Castelle C.J."/>
            <person name="Singh A."/>
            <person name="Wilkins M.J."/>
            <person name="Williams K.H."/>
            <person name="Banfield J.F."/>
        </authorList>
    </citation>
    <scope>NUCLEOTIDE SEQUENCE [LARGE SCALE GENOMIC DNA]</scope>
</reference>
<evidence type="ECO:0000313" key="3">
    <source>
        <dbReference type="Proteomes" id="UP000034894"/>
    </source>
</evidence>